<proteinExistence type="inferred from homology"/>
<dbReference type="GO" id="GO:0002161">
    <property type="term" value="F:aminoacyl-tRNA deacylase activity"/>
    <property type="evidence" value="ECO:0007669"/>
    <property type="project" value="InterPro"/>
</dbReference>
<evidence type="ECO:0000313" key="3">
    <source>
        <dbReference type="EMBL" id="GGX75049.1"/>
    </source>
</evidence>
<keyword evidence="3" id="KW-0238">DNA-binding</keyword>
<dbReference type="EMBL" id="BMYV01000003">
    <property type="protein sequence ID" value="GGX75049.1"/>
    <property type="molecule type" value="Genomic_DNA"/>
</dbReference>
<dbReference type="InterPro" id="IPR007214">
    <property type="entry name" value="YbaK/aa-tRNA-synth-assoc-dom"/>
</dbReference>
<dbReference type="PANTHER" id="PTHR31423:SF3">
    <property type="entry name" value="PROLYL-TRNA SYNTHETASE ASSOCIATED DOMAIN-CONTAINING PROTEIN 1-RELATED"/>
    <property type="match status" value="1"/>
</dbReference>
<dbReference type="Proteomes" id="UP000600865">
    <property type="component" value="Unassembled WGS sequence"/>
</dbReference>
<dbReference type="CDD" id="cd04335">
    <property type="entry name" value="PrdX_deacylase"/>
    <property type="match status" value="1"/>
</dbReference>
<dbReference type="AlphaFoldDB" id="A0A918NKD5"/>
<sequence>MNTNAPDNLAAKHPKEAALFARLDSLGIAHHTEEHRAVFTVDEGADVKARLPGGHTKNLFLKDKAGAYVLISALGSTEIRLNQLHKRIGTKRLSFGKPDALKALLDVVPGSVTVFSVLNDTEGQVRLILDKALFSHDSVWFHPLRNTASTRVRSADLLRFADGVGHPATLIDFKEDIT</sequence>
<name>A0A918NKD5_9PROT</name>
<dbReference type="GO" id="GO:0003677">
    <property type="term" value="F:DNA binding"/>
    <property type="evidence" value="ECO:0007669"/>
    <property type="project" value="UniProtKB-KW"/>
</dbReference>
<evidence type="ECO:0000259" key="2">
    <source>
        <dbReference type="Pfam" id="PF04073"/>
    </source>
</evidence>
<dbReference type="PANTHER" id="PTHR31423">
    <property type="entry name" value="YBAK DOMAIN-CONTAINING PROTEIN"/>
    <property type="match status" value="1"/>
</dbReference>
<dbReference type="FunFam" id="3.90.960.10:FF:000005">
    <property type="entry name" value="Putative prolyl-tRNA synthetase"/>
    <property type="match status" value="1"/>
</dbReference>
<dbReference type="SUPFAM" id="SSF55826">
    <property type="entry name" value="YbaK/ProRS associated domain"/>
    <property type="match status" value="1"/>
</dbReference>
<dbReference type="Pfam" id="PF04073">
    <property type="entry name" value="tRNA_edit"/>
    <property type="match status" value="1"/>
</dbReference>
<keyword evidence="4" id="KW-1185">Reference proteome</keyword>
<reference evidence="3 4" key="1">
    <citation type="journal article" date="2014" name="Int. J. Syst. Evol. Microbiol.">
        <title>Complete genome sequence of Corynebacterium casei LMG S-19264T (=DSM 44701T), isolated from a smear-ripened cheese.</title>
        <authorList>
            <consortium name="US DOE Joint Genome Institute (JGI-PGF)"/>
            <person name="Walter F."/>
            <person name="Albersmeier A."/>
            <person name="Kalinowski J."/>
            <person name="Ruckert C."/>
        </authorList>
    </citation>
    <scope>NUCLEOTIDE SEQUENCE [LARGE SCALE GENOMIC DNA]</scope>
    <source>
        <strain evidence="3 4">KCTC 23968</strain>
    </source>
</reference>
<gene>
    <name evidence="3" type="ORF">GCM10011309_26560</name>
</gene>
<dbReference type="InterPro" id="IPR040285">
    <property type="entry name" value="ProX/PRXD1"/>
</dbReference>
<comment type="similarity">
    <text evidence="1">Belongs to the PRORSD1 family.</text>
</comment>
<evidence type="ECO:0000256" key="1">
    <source>
        <dbReference type="ARBA" id="ARBA00010201"/>
    </source>
</evidence>
<dbReference type="InterPro" id="IPR036754">
    <property type="entry name" value="YbaK/aa-tRNA-synt-asso_dom_sf"/>
</dbReference>
<dbReference type="RefSeq" id="WP_189587032.1">
    <property type="nucleotide sequence ID" value="NZ_BMYV01000003.1"/>
</dbReference>
<dbReference type="Gene3D" id="3.90.960.10">
    <property type="entry name" value="YbaK/aminoacyl-tRNA synthetase-associated domain"/>
    <property type="match status" value="1"/>
</dbReference>
<accession>A0A918NKD5</accession>
<protein>
    <submittedName>
        <fullName evidence="3">DNA-binding protein</fullName>
    </submittedName>
</protein>
<comment type="caution">
    <text evidence="3">The sequence shown here is derived from an EMBL/GenBank/DDBJ whole genome shotgun (WGS) entry which is preliminary data.</text>
</comment>
<evidence type="ECO:0000313" key="4">
    <source>
        <dbReference type="Proteomes" id="UP000600865"/>
    </source>
</evidence>
<feature type="domain" description="YbaK/aminoacyl-tRNA synthetase-associated" evidence="2">
    <location>
        <begin position="35"/>
        <end position="160"/>
    </location>
</feature>
<organism evidence="3 4">
    <name type="scientific">Litorimonas cladophorae</name>
    <dbReference type="NCBI Taxonomy" id="1220491"/>
    <lineage>
        <taxon>Bacteria</taxon>
        <taxon>Pseudomonadati</taxon>
        <taxon>Pseudomonadota</taxon>
        <taxon>Alphaproteobacteria</taxon>
        <taxon>Maricaulales</taxon>
        <taxon>Robiginitomaculaceae</taxon>
    </lineage>
</organism>